<organism evidence="1 2">
    <name type="scientific">Ambrosiozyma monospora</name>
    <name type="common">Yeast</name>
    <name type="synonym">Endomycopsis monosporus</name>
    <dbReference type="NCBI Taxonomy" id="43982"/>
    <lineage>
        <taxon>Eukaryota</taxon>
        <taxon>Fungi</taxon>
        <taxon>Dikarya</taxon>
        <taxon>Ascomycota</taxon>
        <taxon>Saccharomycotina</taxon>
        <taxon>Pichiomycetes</taxon>
        <taxon>Pichiales</taxon>
        <taxon>Pichiaceae</taxon>
        <taxon>Ambrosiozyma</taxon>
    </lineage>
</organism>
<accession>A0ACB5TSN9</accession>
<sequence>MSNDYAPEHLILQIDDAESYVDKVDHAGSVFVGSYSPESCGDYSSGTNHTLPTYGYARMYSGVNTATFQKFITSQVVTPLGLQSIGKAVMDLAEVEGLDAHRNAVKIRMEKLGYI</sequence>
<protein>
    <submittedName>
        <fullName evidence="1">Unnamed protein product</fullName>
    </submittedName>
</protein>
<dbReference type="EMBL" id="BSXS01009081">
    <property type="protein sequence ID" value="GME94555.1"/>
    <property type="molecule type" value="Genomic_DNA"/>
</dbReference>
<gene>
    <name evidence="1" type="ORF">Amon02_000959800</name>
</gene>
<name>A0ACB5TSN9_AMBMO</name>
<proteinExistence type="predicted"/>
<comment type="caution">
    <text evidence="1">The sequence shown here is derived from an EMBL/GenBank/DDBJ whole genome shotgun (WGS) entry which is preliminary data.</text>
</comment>
<reference evidence="1" key="1">
    <citation type="submission" date="2023-04" db="EMBL/GenBank/DDBJ databases">
        <title>Ambrosiozyma monospora NBRC 10751.</title>
        <authorList>
            <person name="Ichikawa N."/>
            <person name="Sato H."/>
            <person name="Tonouchi N."/>
        </authorList>
    </citation>
    <scope>NUCLEOTIDE SEQUENCE</scope>
    <source>
        <strain evidence="1">NBRC 10751</strain>
    </source>
</reference>
<dbReference type="Proteomes" id="UP001165064">
    <property type="component" value="Unassembled WGS sequence"/>
</dbReference>
<evidence type="ECO:0000313" key="1">
    <source>
        <dbReference type="EMBL" id="GME94555.1"/>
    </source>
</evidence>
<evidence type="ECO:0000313" key="2">
    <source>
        <dbReference type="Proteomes" id="UP001165064"/>
    </source>
</evidence>
<keyword evidence="2" id="KW-1185">Reference proteome</keyword>